<gene>
    <name evidence="1" type="ORF">BEN48_12830</name>
</gene>
<dbReference type="RefSeq" id="WP_070733779.1">
    <property type="nucleotide sequence ID" value="NZ_MDZC01000049.1"/>
</dbReference>
<sequence>MKQMALSLLSLALTLSSCEKEGVDALPKATQKGLNKMGCLVDGKAWLPYRDPVQQGGNRPPMVAYWQRREQGRVSLTMLFMRNTRPKRFGSLVYLFVRDITGPSTLALDQPANPQLTSANPAYGAFINTDETPDLDYLTGPTATGHLTITRFDTTARVASGTFAFTGRADDNSGRTVQVSEGRFDVQLERR</sequence>
<evidence type="ECO:0000313" key="1">
    <source>
        <dbReference type="EMBL" id="OGX86509.1"/>
    </source>
</evidence>
<accession>A0A1G1T6M5</accession>
<dbReference type="STRING" id="1908236.BEN48_12830"/>
<evidence type="ECO:0000313" key="2">
    <source>
        <dbReference type="Proteomes" id="UP000177791"/>
    </source>
</evidence>
<comment type="caution">
    <text evidence="1">The sequence shown here is derived from an EMBL/GenBank/DDBJ whole genome shotgun (WGS) entry which is preliminary data.</text>
</comment>
<proteinExistence type="predicted"/>
<dbReference type="EMBL" id="MDZC01000049">
    <property type="protein sequence ID" value="OGX86509.1"/>
    <property type="molecule type" value="Genomic_DNA"/>
</dbReference>
<dbReference type="PROSITE" id="PS51257">
    <property type="entry name" value="PROKAR_LIPOPROTEIN"/>
    <property type="match status" value="1"/>
</dbReference>
<keyword evidence="2" id="KW-1185">Reference proteome</keyword>
<dbReference type="Proteomes" id="UP000177791">
    <property type="component" value="Unassembled WGS sequence"/>
</dbReference>
<name>A0A1G1T6M5_9BACT</name>
<protein>
    <recommendedName>
        <fullName evidence="3">Lipoprotein</fullName>
    </recommendedName>
</protein>
<organism evidence="1 2">
    <name type="scientific">Hymenobacter glacialis</name>
    <dbReference type="NCBI Taxonomy" id="1908236"/>
    <lineage>
        <taxon>Bacteria</taxon>
        <taxon>Pseudomonadati</taxon>
        <taxon>Bacteroidota</taxon>
        <taxon>Cytophagia</taxon>
        <taxon>Cytophagales</taxon>
        <taxon>Hymenobacteraceae</taxon>
        <taxon>Hymenobacter</taxon>
    </lineage>
</organism>
<reference evidence="1 2" key="1">
    <citation type="submission" date="2016-08" db="EMBL/GenBank/DDBJ databases">
        <title>Hymenobacter coccineus sp. nov., Hymenobacter lapidarius sp. nov. and Hymenobacter glacialis sp. nov., isolated from Antarctic soil.</title>
        <authorList>
            <person name="Sedlacek I."/>
            <person name="Kralova S."/>
            <person name="Kyrova K."/>
            <person name="Maslanova I."/>
            <person name="Stankova E."/>
            <person name="Vrbovska V."/>
            <person name="Nemec M."/>
            <person name="Bartak M."/>
            <person name="Svec P."/>
            <person name="Busse H.-J."/>
            <person name="Pantucek R."/>
        </authorList>
    </citation>
    <scope>NUCLEOTIDE SEQUENCE [LARGE SCALE GENOMIC DNA]</scope>
    <source>
        <strain evidence="1 2">CCM 8648</strain>
    </source>
</reference>
<evidence type="ECO:0008006" key="3">
    <source>
        <dbReference type="Google" id="ProtNLM"/>
    </source>
</evidence>
<dbReference type="AlphaFoldDB" id="A0A1G1T6M5"/>